<keyword evidence="2" id="KW-0378">Hydrolase</keyword>
<dbReference type="EC" id="3.4.24.-" evidence="2"/>
<evidence type="ECO:0000313" key="3">
    <source>
        <dbReference type="Proteomes" id="UP000007468"/>
    </source>
</evidence>
<evidence type="ECO:0000259" key="1">
    <source>
        <dbReference type="Pfam" id="PF05193"/>
    </source>
</evidence>
<organism evidence="2 3">
    <name type="scientific">Filifactor alocis (strain ATCC 35896 / CCUG 47790 / D40 B5)</name>
    <name type="common">Fusobacterium alocis</name>
    <dbReference type="NCBI Taxonomy" id="546269"/>
    <lineage>
        <taxon>Bacteria</taxon>
        <taxon>Bacillati</taxon>
        <taxon>Bacillota</taxon>
        <taxon>Clostridia</taxon>
        <taxon>Peptostreptococcales</taxon>
        <taxon>Filifactoraceae</taxon>
        <taxon>Filifactor</taxon>
    </lineage>
</organism>
<dbReference type="KEGG" id="faa:HMPREF0389_00298"/>
<protein>
    <submittedName>
        <fullName evidence="2">Peptidase M16 inactive domain protein</fullName>
        <ecNumber evidence="2">3.4.24.-</ecNumber>
    </submittedName>
</protein>
<dbReference type="EMBL" id="CP002390">
    <property type="protein sequence ID" value="EFE28383.1"/>
    <property type="molecule type" value="Genomic_DNA"/>
</dbReference>
<evidence type="ECO:0000313" key="2">
    <source>
        <dbReference type="EMBL" id="EFE28383.1"/>
    </source>
</evidence>
<reference evidence="3" key="1">
    <citation type="submission" date="2010-12" db="EMBL/GenBank/DDBJ databases">
        <title>The genome sequence of Filifactor alocis strain ATCC 35896.</title>
        <authorList>
            <consortium name="The Broad Institute Genome Sequencing Platform"/>
            <person name="Ward D."/>
            <person name="Earl A."/>
            <person name="Feldgarden M."/>
            <person name="Young S.K."/>
            <person name="Gargeya S."/>
            <person name="Zeng Q."/>
            <person name="Alvarado L."/>
            <person name="Berlin A."/>
            <person name="Bochicchio J."/>
            <person name="Chapman S.B."/>
            <person name="Chen Z."/>
            <person name="Freedman E."/>
            <person name="Gellesch M."/>
            <person name="Goldberg J."/>
            <person name="Griggs A."/>
            <person name="Gujja S."/>
            <person name="Heilman E."/>
            <person name="Heiman D."/>
            <person name="Howarth C."/>
            <person name="Mehta T."/>
            <person name="Neiman D."/>
            <person name="Pearson M."/>
            <person name="Roberts A."/>
            <person name="Saif S."/>
            <person name="Shea T."/>
            <person name="Shenoy N."/>
            <person name="Sisk P."/>
            <person name="Stolte C."/>
            <person name="Sykes S."/>
            <person name="White J."/>
            <person name="Yandava C."/>
            <person name="Izard J."/>
            <person name="Blanton J.M."/>
            <person name="Baranova O.V."/>
            <person name="Tanner A.C."/>
            <person name="Dewhirst F.E."/>
            <person name="Haas B."/>
            <person name="Nusbaum C."/>
            <person name="Birren B."/>
        </authorList>
    </citation>
    <scope>NUCLEOTIDE SEQUENCE [LARGE SCALE GENOMIC DNA]</scope>
    <source>
        <strain evidence="3">ATCC 35896 / D40 B5</strain>
    </source>
</reference>
<dbReference type="Proteomes" id="UP000007468">
    <property type="component" value="Chromosome"/>
</dbReference>
<dbReference type="STRING" id="546269.HMPREF0389_00298"/>
<dbReference type="InterPro" id="IPR050361">
    <property type="entry name" value="MPP/UQCRC_Complex"/>
</dbReference>
<dbReference type="NCBIfam" id="NF047422">
    <property type="entry name" value="YfmF_fam"/>
    <property type="match status" value="1"/>
</dbReference>
<dbReference type="InterPro" id="IPR007863">
    <property type="entry name" value="Peptidase_M16_C"/>
</dbReference>
<dbReference type="GO" id="GO:0046872">
    <property type="term" value="F:metal ion binding"/>
    <property type="evidence" value="ECO:0007669"/>
    <property type="project" value="InterPro"/>
</dbReference>
<dbReference type="AlphaFoldDB" id="D6GRU2"/>
<dbReference type="PANTHER" id="PTHR11851:SF186">
    <property type="entry name" value="INACTIVE METALLOPROTEASE YMFF-RELATED"/>
    <property type="match status" value="1"/>
</dbReference>
<keyword evidence="3" id="KW-1185">Reference proteome</keyword>
<dbReference type="InterPro" id="IPR011249">
    <property type="entry name" value="Metalloenz_LuxS/M16"/>
</dbReference>
<gene>
    <name evidence="2" type="ordered locus">HMPREF0389_00298</name>
</gene>
<sequence length="427" mass="49199">MSIRKTDLCHGVTFRKIDCTQFKTNIIEVYFRKELSRDDVTQNSLVPYVLKSGTKNYPTDMRLSKHLQELYGTKLGISVSKAGENQVIGFKMSFVREEFLEESILESVISILSEIIFSPVLEDGVFLRKYVDTEKEVLKESILAKINDKGHYAKEMCIEKMCEEEPYGIVEEGYLEDLDEITPETLYQQYQNLLSYSLVDIVVEGTMDFDRTVGLIQQYFSFPTERSFVLKNEVVAKTVETVKEYEETMDIEQGKLVMGFRTNRSIRDDDYYALLMYSVILGNGSFSKLFRVVREKYSLCYSIGTSLEKLKGIMFIQTGIDSKNKAQVMRLIQEQMKEMEMKNISEEEILQGKKLVINGFKSVKDSVMGLCDFYYFQTLHGNEKSIEEIIDSIQSVTVEEIAKVAHDIQLDTIFFLRGKGEVSNETT</sequence>
<dbReference type="SUPFAM" id="SSF63411">
    <property type="entry name" value="LuxS/MPP-like metallohydrolase"/>
    <property type="match status" value="2"/>
</dbReference>
<dbReference type="RefSeq" id="WP_014262009.1">
    <property type="nucleotide sequence ID" value="NC_016630.1"/>
</dbReference>
<dbReference type="Gene3D" id="3.30.830.10">
    <property type="entry name" value="Metalloenzyme, LuxS/M16 peptidase-like"/>
    <property type="match status" value="2"/>
</dbReference>
<dbReference type="OrthoDB" id="9762085at2"/>
<dbReference type="PANTHER" id="PTHR11851">
    <property type="entry name" value="METALLOPROTEASE"/>
    <property type="match status" value="1"/>
</dbReference>
<proteinExistence type="predicted"/>
<dbReference type="eggNOG" id="COG0612">
    <property type="taxonomic scope" value="Bacteria"/>
</dbReference>
<accession>D6GRU2</accession>
<dbReference type="GO" id="GO:0016787">
    <property type="term" value="F:hydrolase activity"/>
    <property type="evidence" value="ECO:0007669"/>
    <property type="project" value="UniProtKB-KW"/>
</dbReference>
<dbReference type="Pfam" id="PF05193">
    <property type="entry name" value="Peptidase_M16_C"/>
    <property type="match status" value="1"/>
</dbReference>
<feature type="domain" description="Peptidase M16 C-terminal" evidence="1">
    <location>
        <begin position="181"/>
        <end position="354"/>
    </location>
</feature>
<name>D6GRU2_FILAD</name>